<reference evidence="2 3" key="1">
    <citation type="journal article" date="2010" name="Int. J. Syst. Evol. Microbiol.">
        <title>Thiohalobacter thiocyanaticus gen. nov., sp. nov., a moderately halophilic, sulfur-oxidizing gammaproteobacterium from hypersaline lakes, that utilizes thiocyanate.</title>
        <authorList>
            <person name="Sorokin D.Y."/>
            <person name="Kovaleva O.L."/>
            <person name="Tourova T.P."/>
            <person name="Muyzer G."/>
        </authorList>
    </citation>
    <scope>NUCLEOTIDE SEQUENCE [LARGE SCALE GENOMIC DNA]</scope>
    <source>
        <strain evidence="2 3">Hrh1</strain>
    </source>
</reference>
<evidence type="ECO:0000313" key="2">
    <source>
        <dbReference type="EMBL" id="RRQ21540.1"/>
    </source>
</evidence>
<keyword evidence="1" id="KW-0175">Coiled coil</keyword>
<dbReference type="Proteomes" id="UP000287798">
    <property type="component" value="Unassembled WGS sequence"/>
</dbReference>
<protein>
    <recommendedName>
        <fullName evidence="4">Carbohydrate porin</fullName>
    </recommendedName>
</protein>
<comment type="caution">
    <text evidence="2">The sequence shown here is derived from an EMBL/GenBank/DDBJ whole genome shotgun (WGS) entry which is preliminary data.</text>
</comment>
<name>A0A426QIH6_9GAMM</name>
<dbReference type="AlphaFoldDB" id="A0A426QIH6"/>
<dbReference type="OrthoDB" id="625456at2"/>
<sequence>MKRIAVGRAPLAGVLVVVLGLLTTAVGAAETEALERRVQELQRELEQAQQDLAEAEAAQAEAEARAKRVEAEMSEITPAPAKIKVGNLTIGGAIRANYAVGDYPEGNGATRATEDKGDFALDTFRINLDYLSGPWQAKAEYRWYPGYNMLHTGWVGYNFEDQSQVQAGVNRVPFGPGPYGISQSWFFDQHYYVGLSDDMDLGVKYSRPMGDWTWDVAYYYSDEGDYRGSTHKSARYSYDVVNESGSGYKERNQFNLRGIYSVPDVAVATDLGFSLQYGELESAGPQDDGDRMAASVHMVNKWDNFTLASQLTWYEFDVDSAQPLGTDDLVQFGAYDFPSTAAAKAWIPGISLSYYQATPGIDWLDYVIPYAEYSVIVKDQSGFNDSELFILGAAWGRGGWYIYTDLAMSNGNEFIGGDAAFGDRLGANADDQWQTRFNINFGYYF</sequence>
<evidence type="ECO:0000313" key="3">
    <source>
        <dbReference type="Proteomes" id="UP000287798"/>
    </source>
</evidence>
<evidence type="ECO:0008006" key="4">
    <source>
        <dbReference type="Google" id="ProtNLM"/>
    </source>
</evidence>
<dbReference type="SUPFAM" id="SSF56935">
    <property type="entry name" value="Porins"/>
    <property type="match status" value="1"/>
</dbReference>
<dbReference type="EMBL" id="QZMU01000001">
    <property type="protein sequence ID" value="RRQ21540.1"/>
    <property type="molecule type" value="Genomic_DNA"/>
</dbReference>
<evidence type="ECO:0000256" key="1">
    <source>
        <dbReference type="SAM" id="Coils"/>
    </source>
</evidence>
<feature type="coiled-coil region" evidence="1">
    <location>
        <begin position="31"/>
        <end position="72"/>
    </location>
</feature>
<accession>A0A426QIH6</accession>
<organism evidence="2 3">
    <name type="scientific">Thiohalobacter thiocyanaticus</name>
    <dbReference type="NCBI Taxonomy" id="585455"/>
    <lineage>
        <taxon>Bacteria</taxon>
        <taxon>Pseudomonadati</taxon>
        <taxon>Pseudomonadota</taxon>
        <taxon>Gammaproteobacteria</taxon>
        <taxon>Thiohalobacterales</taxon>
        <taxon>Thiohalobacteraceae</taxon>
        <taxon>Thiohalobacter</taxon>
    </lineage>
</organism>
<proteinExistence type="predicted"/>
<gene>
    <name evidence="2" type="ORF">D6C00_06030</name>
</gene>
<keyword evidence="3" id="KW-1185">Reference proteome</keyword>